<feature type="signal peptide" evidence="1">
    <location>
        <begin position="1"/>
        <end position="24"/>
    </location>
</feature>
<comment type="caution">
    <text evidence="2">The sequence shown here is derived from an EMBL/GenBank/DDBJ whole genome shotgun (WGS) entry which is preliminary data.</text>
</comment>
<keyword evidence="3" id="KW-1185">Reference proteome</keyword>
<accession>A0A5C6CZF3</accession>
<dbReference type="InterPro" id="IPR025737">
    <property type="entry name" value="FApF"/>
</dbReference>
<evidence type="ECO:0000313" key="3">
    <source>
        <dbReference type="Proteomes" id="UP000319143"/>
    </source>
</evidence>
<dbReference type="Pfam" id="PF13557">
    <property type="entry name" value="Phenol_MetA_deg"/>
    <property type="match status" value="1"/>
</dbReference>
<proteinExistence type="predicted"/>
<keyword evidence="1" id="KW-0732">Signal</keyword>
<dbReference type="Proteomes" id="UP000319143">
    <property type="component" value="Unassembled WGS sequence"/>
</dbReference>
<evidence type="ECO:0000256" key="1">
    <source>
        <dbReference type="SAM" id="SignalP"/>
    </source>
</evidence>
<name>A0A5C6CZF3_9BACT</name>
<organism evidence="2 3">
    <name type="scientific">Novipirellula artificiosorum</name>
    <dbReference type="NCBI Taxonomy" id="2528016"/>
    <lineage>
        <taxon>Bacteria</taxon>
        <taxon>Pseudomonadati</taxon>
        <taxon>Planctomycetota</taxon>
        <taxon>Planctomycetia</taxon>
        <taxon>Pirellulales</taxon>
        <taxon>Pirellulaceae</taxon>
        <taxon>Novipirellula</taxon>
    </lineage>
</organism>
<reference evidence="2 3" key="1">
    <citation type="submission" date="2019-02" db="EMBL/GenBank/DDBJ databases">
        <title>Deep-cultivation of Planctomycetes and their phenomic and genomic characterization uncovers novel biology.</title>
        <authorList>
            <person name="Wiegand S."/>
            <person name="Jogler M."/>
            <person name="Boedeker C."/>
            <person name="Pinto D."/>
            <person name="Vollmers J."/>
            <person name="Rivas-Marin E."/>
            <person name="Kohn T."/>
            <person name="Peeters S.H."/>
            <person name="Heuer A."/>
            <person name="Rast P."/>
            <person name="Oberbeckmann S."/>
            <person name="Bunk B."/>
            <person name="Jeske O."/>
            <person name="Meyerdierks A."/>
            <person name="Storesund J.E."/>
            <person name="Kallscheuer N."/>
            <person name="Luecker S."/>
            <person name="Lage O.M."/>
            <person name="Pohl T."/>
            <person name="Merkel B.J."/>
            <person name="Hornburger P."/>
            <person name="Mueller R.-W."/>
            <person name="Bruemmer F."/>
            <person name="Labrenz M."/>
            <person name="Spormann A.M."/>
            <person name="Op Den Camp H."/>
            <person name="Overmann J."/>
            <person name="Amann R."/>
            <person name="Jetten M.S.M."/>
            <person name="Mascher T."/>
            <person name="Medema M.H."/>
            <person name="Devos D.P."/>
            <person name="Kaster A.-K."/>
            <person name="Ovreas L."/>
            <person name="Rohde M."/>
            <person name="Galperin M.Y."/>
            <person name="Jogler C."/>
        </authorList>
    </citation>
    <scope>NUCLEOTIDE SEQUENCE [LARGE SCALE GENOMIC DNA]</scope>
    <source>
        <strain evidence="2 3">Poly41</strain>
    </source>
</reference>
<gene>
    <name evidence="2" type="ORF">Poly41_68280</name>
</gene>
<dbReference type="EMBL" id="SJPV01000027">
    <property type="protein sequence ID" value="TWU28877.1"/>
    <property type="molecule type" value="Genomic_DNA"/>
</dbReference>
<feature type="chain" id="PRO_5022703923" evidence="1">
    <location>
        <begin position="25"/>
        <end position="344"/>
    </location>
</feature>
<sequence length="344" mass="37550" precursor="true">MWYQACHATLFLFSVFILSGTSRAQDSLPVSLSLAGFHGDDLSMTSCCASDPCDGMSCDAMACDGMSCCASDPCDGMSCDAMACDGMSCSDASHQCFGGKSCGSRFKLTEFNIYPTFSYLDDKAASYNEFEFASITDLGWLEMENRTVMNVTDLPSTIKLGPTNFADGGTTANVRSSGFGDVLSGFFFSPRGSHEKNTHLGLGTVITFPTASDDLLGSNQYTAGPGAHFSTEKGRLTAGFFLWQSWGFGGDSSAKRVNQLFGKPFILYELNKKWDAVFIPLGMSHSWDAKKGDDWTVPLGGGLRREFDCGNRKLALTTQMFDYVSRKSKDPEYELRFTIEYLLD</sequence>
<protein>
    <submittedName>
        <fullName evidence="2">Uncharacterized protein</fullName>
    </submittedName>
</protein>
<dbReference type="AlphaFoldDB" id="A0A5C6CZF3"/>
<evidence type="ECO:0000313" key="2">
    <source>
        <dbReference type="EMBL" id="TWU28877.1"/>
    </source>
</evidence>